<keyword evidence="2" id="KW-1185">Reference proteome</keyword>
<evidence type="ECO:0000313" key="2">
    <source>
        <dbReference type="Proteomes" id="UP001152622"/>
    </source>
</evidence>
<dbReference type="AlphaFoldDB" id="A0A9Q1E9X1"/>
<reference evidence="1" key="1">
    <citation type="journal article" date="2023" name="Science">
        <title>Genome structures resolve the early diversification of teleost fishes.</title>
        <authorList>
            <person name="Parey E."/>
            <person name="Louis A."/>
            <person name="Montfort J."/>
            <person name="Bouchez O."/>
            <person name="Roques C."/>
            <person name="Iampietro C."/>
            <person name="Lluch J."/>
            <person name="Castinel A."/>
            <person name="Donnadieu C."/>
            <person name="Desvignes T."/>
            <person name="Floi Bucao C."/>
            <person name="Jouanno E."/>
            <person name="Wen M."/>
            <person name="Mejri S."/>
            <person name="Dirks R."/>
            <person name="Jansen H."/>
            <person name="Henkel C."/>
            <person name="Chen W.J."/>
            <person name="Zahm M."/>
            <person name="Cabau C."/>
            <person name="Klopp C."/>
            <person name="Thompson A.W."/>
            <person name="Robinson-Rechavi M."/>
            <person name="Braasch I."/>
            <person name="Lecointre G."/>
            <person name="Bobe J."/>
            <person name="Postlethwait J.H."/>
            <person name="Berthelot C."/>
            <person name="Roest Crollius H."/>
            <person name="Guiguen Y."/>
        </authorList>
    </citation>
    <scope>NUCLEOTIDE SEQUENCE</scope>
    <source>
        <strain evidence="1">WJC10195</strain>
    </source>
</reference>
<accession>A0A9Q1E9X1</accession>
<comment type="caution">
    <text evidence="1">The sequence shown here is derived from an EMBL/GenBank/DDBJ whole genome shotgun (WGS) entry which is preliminary data.</text>
</comment>
<dbReference type="Proteomes" id="UP001152622">
    <property type="component" value="Chromosome 21"/>
</dbReference>
<protein>
    <submittedName>
        <fullName evidence="1">Uncharacterized protein</fullName>
    </submittedName>
</protein>
<gene>
    <name evidence="1" type="ORF">SKAU_G00405250</name>
</gene>
<proteinExistence type="predicted"/>
<dbReference type="EMBL" id="JAINUF010000021">
    <property type="protein sequence ID" value="KAJ8334886.1"/>
    <property type="molecule type" value="Genomic_DNA"/>
</dbReference>
<name>A0A9Q1E9X1_SYNKA</name>
<sequence length="92" mass="10350">MDLFNICPEPRLTIELEGTGWNTDREPLLLHLRTPPKSARYAALWVPVRRSGRLMSSRRLGVRLMSVEGAGVREASPIPFVGLCHPNSRQSQ</sequence>
<evidence type="ECO:0000313" key="1">
    <source>
        <dbReference type="EMBL" id="KAJ8334886.1"/>
    </source>
</evidence>
<organism evidence="1 2">
    <name type="scientific">Synaphobranchus kaupii</name>
    <name type="common">Kaup's arrowtooth eel</name>
    <dbReference type="NCBI Taxonomy" id="118154"/>
    <lineage>
        <taxon>Eukaryota</taxon>
        <taxon>Metazoa</taxon>
        <taxon>Chordata</taxon>
        <taxon>Craniata</taxon>
        <taxon>Vertebrata</taxon>
        <taxon>Euteleostomi</taxon>
        <taxon>Actinopterygii</taxon>
        <taxon>Neopterygii</taxon>
        <taxon>Teleostei</taxon>
        <taxon>Anguilliformes</taxon>
        <taxon>Synaphobranchidae</taxon>
        <taxon>Synaphobranchus</taxon>
    </lineage>
</organism>